<keyword evidence="2" id="KW-1185">Reference proteome</keyword>
<dbReference type="Proteomes" id="UP000225740">
    <property type="component" value="Unassembled WGS sequence"/>
</dbReference>
<dbReference type="EMBL" id="NIZW01000017">
    <property type="protein sequence ID" value="PHQ33359.1"/>
    <property type="molecule type" value="Genomic_DNA"/>
</dbReference>
<gene>
    <name evidence="1" type="ORF">CEE69_20225</name>
</gene>
<reference evidence="1 2" key="1">
    <citation type="submission" date="2017-06" db="EMBL/GenBank/DDBJ databases">
        <title>Description of Rhodopirellula bahusiensis sp. nov.</title>
        <authorList>
            <person name="Kizina J."/>
            <person name="Harder J."/>
        </authorList>
    </citation>
    <scope>NUCLEOTIDE SEQUENCE [LARGE SCALE GENOMIC DNA]</scope>
    <source>
        <strain evidence="1 2">SWK21</strain>
    </source>
</reference>
<dbReference type="AlphaFoldDB" id="A0A2G1W3V0"/>
<evidence type="ECO:0000313" key="2">
    <source>
        <dbReference type="Proteomes" id="UP000225740"/>
    </source>
</evidence>
<name>A0A2G1W3V0_9BACT</name>
<protein>
    <submittedName>
        <fullName evidence="1">Uncharacterized protein</fullName>
    </submittedName>
</protein>
<evidence type="ECO:0000313" key="1">
    <source>
        <dbReference type="EMBL" id="PHQ33359.1"/>
    </source>
</evidence>
<organism evidence="1 2">
    <name type="scientific">Rhodopirellula bahusiensis</name>
    <dbReference type="NCBI Taxonomy" id="2014065"/>
    <lineage>
        <taxon>Bacteria</taxon>
        <taxon>Pseudomonadati</taxon>
        <taxon>Planctomycetota</taxon>
        <taxon>Planctomycetia</taxon>
        <taxon>Pirellulales</taxon>
        <taxon>Pirellulaceae</taxon>
        <taxon>Rhodopirellula</taxon>
    </lineage>
</organism>
<sequence length="107" mass="11914">MPGFSRIETGTRTIENTRPLFRSTVVYTVSASEIALGSLGAPASYRLDLVLHRAESMGDFGRWHQSRTIVPNCSVWRLAVAKRCDIDSKFAPFVPGFSATRTWHANN</sequence>
<proteinExistence type="predicted"/>
<comment type="caution">
    <text evidence="1">The sequence shown here is derived from an EMBL/GenBank/DDBJ whole genome shotgun (WGS) entry which is preliminary data.</text>
</comment>
<accession>A0A2G1W3V0</accession>